<evidence type="ECO:0000313" key="2">
    <source>
        <dbReference type="EMBL" id="KYN16112.1"/>
    </source>
</evidence>
<protein>
    <submittedName>
        <fullName evidence="2">Uncharacterized protein</fullName>
    </submittedName>
</protein>
<feature type="compositionally biased region" description="Basic and acidic residues" evidence="1">
    <location>
        <begin position="283"/>
        <end position="299"/>
    </location>
</feature>
<reference evidence="2 3" key="1">
    <citation type="submission" date="2015-09" db="EMBL/GenBank/DDBJ databases">
        <title>Trachymyrmex cornetzi WGS genome.</title>
        <authorList>
            <person name="Nygaard S."/>
            <person name="Hu H."/>
            <person name="Boomsma J."/>
            <person name="Zhang G."/>
        </authorList>
    </citation>
    <scope>NUCLEOTIDE SEQUENCE [LARGE SCALE GENOMIC DNA]</scope>
    <source>
        <strain evidence="2">Tcor2-1</strain>
        <tissue evidence="2">Whole body</tissue>
    </source>
</reference>
<feature type="compositionally biased region" description="Basic and acidic residues" evidence="1">
    <location>
        <begin position="1"/>
        <end position="18"/>
    </location>
</feature>
<feature type="non-terminal residue" evidence="2">
    <location>
        <position position="1"/>
    </location>
</feature>
<keyword evidence="3" id="KW-1185">Reference proteome</keyword>
<name>A0A195DTK4_9HYME</name>
<dbReference type="AlphaFoldDB" id="A0A195DTK4"/>
<evidence type="ECO:0000313" key="3">
    <source>
        <dbReference type="Proteomes" id="UP000078492"/>
    </source>
</evidence>
<sequence>IHIGEAERGNEKGKERIGRGRALMRGHNEVGGWHRLASLDCPQDPDRISPRSSPRRTSRPFSTSDIPPQPLRPQEPSQADTKPIRAKRWEHYHIAFFAEILTTVYTHNHHVWGVLRPMQGALSTSTSKKKNLLVALSYNYSYACTNPSFLAKQHANGLVRELLDNNMSLGEKIMLDISKRERDDDIIIDIAGGSDDGLGPFSKPCIRLSDRARATTTGREKEGKSYGTNLYVISSEKKEFHAETGSFKVQDINLIKKDFGEGKSKEKEGVGNKMNSDASNASENRDETRMVRPEERGTADRVTAMHNALDLPQERGGSEKNAPLILHQRPTKKAAKNGTLPDRATRSNTPMQFRHCIGRSALTRARATLAFFSSLHRGELSIRKPPDFCTLFRLNSIVADVAGITVASSVVAVHPKVSVVRTAVLGCRQQGWMQHSWRMGQWRGIPEFYTSTRRTRGARTLDSRGGLDLVSLRWLAGTPAASVVAHGKVSVVEEAGDYHYLLEIRFLPALGFWIPFSENLIFAQNGAGGEGGTSTLMEEELRRRAAPRVEGRPRSGHSNPQHPFRFYIHT</sequence>
<accession>A0A195DTK4</accession>
<organism evidence="2 3">
    <name type="scientific">Trachymyrmex cornetzi</name>
    <dbReference type="NCBI Taxonomy" id="471704"/>
    <lineage>
        <taxon>Eukaryota</taxon>
        <taxon>Metazoa</taxon>
        <taxon>Ecdysozoa</taxon>
        <taxon>Arthropoda</taxon>
        <taxon>Hexapoda</taxon>
        <taxon>Insecta</taxon>
        <taxon>Pterygota</taxon>
        <taxon>Neoptera</taxon>
        <taxon>Endopterygota</taxon>
        <taxon>Hymenoptera</taxon>
        <taxon>Apocrita</taxon>
        <taxon>Aculeata</taxon>
        <taxon>Formicoidea</taxon>
        <taxon>Formicidae</taxon>
        <taxon>Myrmicinae</taxon>
        <taxon>Trachymyrmex</taxon>
    </lineage>
</organism>
<dbReference type="EMBL" id="KQ980419">
    <property type="protein sequence ID" value="KYN16112.1"/>
    <property type="molecule type" value="Genomic_DNA"/>
</dbReference>
<proteinExistence type="predicted"/>
<gene>
    <name evidence="2" type="ORF">ALC57_11637</name>
</gene>
<evidence type="ECO:0000256" key="1">
    <source>
        <dbReference type="SAM" id="MobiDB-lite"/>
    </source>
</evidence>
<dbReference type="Proteomes" id="UP000078492">
    <property type="component" value="Unassembled WGS sequence"/>
</dbReference>
<feature type="region of interest" description="Disordered" evidence="1">
    <location>
        <begin position="262"/>
        <end position="299"/>
    </location>
</feature>
<feature type="region of interest" description="Disordered" evidence="1">
    <location>
        <begin position="1"/>
        <end position="82"/>
    </location>
</feature>